<dbReference type="Proteomes" id="UP000031518">
    <property type="component" value="Unassembled WGS sequence"/>
</dbReference>
<evidence type="ECO:0000313" key="2">
    <source>
        <dbReference type="Proteomes" id="UP000031518"/>
    </source>
</evidence>
<dbReference type="AlphaFoldDB" id="A0A0B6WUD7"/>
<dbReference type="EMBL" id="CBXV010000001">
    <property type="protein sequence ID" value="CDM64307.1"/>
    <property type="molecule type" value="Genomic_DNA"/>
</dbReference>
<evidence type="ECO:0000313" key="1">
    <source>
        <dbReference type="EMBL" id="CDM64307.1"/>
    </source>
</evidence>
<organism evidence="1 2">
    <name type="scientific">Pyrinomonas methylaliphatogenes</name>
    <dbReference type="NCBI Taxonomy" id="454194"/>
    <lineage>
        <taxon>Bacteria</taxon>
        <taxon>Pseudomonadati</taxon>
        <taxon>Acidobacteriota</taxon>
        <taxon>Blastocatellia</taxon>
        <taxon>Blastocatellales</taxon>
        <taxon>Pyrinomonadaceae</taxon>
        <taxon>Pyrinomonas</taxon>
    </lineage>
</organism>
<name>A0A0B6WUD7_9BACT</name>
<protein>
    <submittedName>
        <fullName evidence="1">Uncharacterized protein</fullName>
    </submittedName>
</protein>
<reference evidence="1 2" key="2">
    <citation type="submission" date="2015-01" db="EMBL/GenBank/DDBJ databases">
        <title>Complete genome sequence of Pyrinomonas methylaliphatogenes type strain K22T.</title>
        <authorList>
            <person name="Lee K.C.Y."/>
            <person name="Power J.F."/>
            <person name="Dunfield P.F."/>
            <person name="Morgan X.C."/>
            <person name="Huttenhower C."/>
            <person name="Stott M.B."/>
        </authorList>
    </citation>
    <scope>NUCLEOTIDE SEQUENCE [LARGE SCALE GENOMIC DNA]</scope>
    <source>
        <strain evidence="1 2">K22</strain>
    </source>
</reference>
<dbReference type="RefSeq" id="WP_041973427.1">
    <property type="nucleotide sequence ID" value="NZ_CBXV010000001.1"/>
</dbReference>
<accession>A0A0B6WUD7</accession>
<gene>
    <name evidence="1" type="ORF">PYK22_00300</name>
</gene>
<dbReference type="STRING" id="454194.PYK22_00300"/>
<sequence>MKTRMLSQLLALGLFLSLVYGAQNGPVILTGADLARVVPAGFYFEGLSAPTQMRNAAAARFGQKQHVIAGLVDTSGYSSDVRAKYEGFLITDLNISINDQELGVGAYGFGFTNDGRFNVMDISGKQILSTAAAQDSNLRRPRPLMMVQTPDGVRLYSGRSYVTIKAR</sequence>
<reference evidence="1 2" key="1">
    <citation type="submission" date="2013-12" db="EMBL/GenBank/DDBJ databases">
        <authorList>
            <person name="Stott M."/>
        </authorList>
    </citation>
    <scope>NUCLEOTIDE SEQUENCE [LARGE SCALE GENOMIC DNA]</scope>
    <source>
        <strain evidence="1 2">K22</strain>
    </source>
</reference>
<keyword evidence="2" id="KW-1185">Reference proteome</keyword>
<dbReference type="OrthoDB" id="120644at2"/>
<proteinExistence type="predicted"/>